<proteinExistence type="predicted"/>
<dbReference type="Gene3D" id="1.10.10.10">
    <property type="entry name" value="Winged helix-like DNA-binding domain superfamily/Winged helix DNA-binding domain"/>
    <property type="match status" value="1"/>
</dbReference>
<feature type="region of interest" description="Disordered" evidence="1">
    <location>
        <begin position="58"/>
        <end position="93"/>
    </location>
</feature>
<feature type="compositionally biased region" description="Basic and acidic residues" evidence="1">
    <location>
        <begin position="81"/>
        <end position="90"/>
    </location>
</feature>
<evidence type="ECO:0008006" key="4">
    <source>
        <dbReference type="Google" id="ProtNLM"/>
    </source>
</evidence>
<organism evidence="2 3">
    <name type="scientific">Hyphodiscus hymeniophilus</name>
    <dbReference type="NCBI Taxonomy" id="353542"/>
    <lineage>
        <taxon>Eukaryota</taxon>
        <taxon>Fungi</taxon>
        <taxon>Dikarya</taxon>
        <taxon>Ascomycota</taxon>
        <taxon>Pezizomycotina</taxon>
        <taxon>Leotiomycetes</taxon>
        <taxon>Helotiales</taxon>
        <taxon>Hyphodiscaceae</taxon>
        <taxon>Hyphodiscus</taxon>
    </lineage>
</organism>
<gene>
    <name evidence="2" type="ORF">D0Z07_1083</name>
</gene>
<dbReference type="Proteomes" id="UP000785200">
    <property type="component" value="Unassembled WGS sequence"/>
</dbReference>
<dbReference type="AlphaFoldDB" id="A0A9P6VQM7"/>
<dbReference type="SUPFAM" id="SSF46785">
    <property type="entry name" value="Winged helix' DNA-binding domain"/>
    <property type="match status" value="1"/>
</dbReference>
<accession>A0A9P6VQM7</accession>
<evidence type="ECO:0000313" key="2">
    <source>
        <dbReference type="EMBL" id="KAG0651832.1"/>
    </source>
</evidence>
<evidence type="ECO:0000313" key="3">
    <source>
        <dbReference type="Proteomes" id="UP000785200"/>
    </source>
</evidence>
<reference evidence="2" key="1">
    <citation type="submission" date="2019-07" db="EMBL/GenBank/DDBJ databases">
        <title>Hyphodiscus hymeniophilus genome sequencing and assembly.</title>
        <authorList>
            <person name="Kramer G."/>
            <person name="Nodwell J."/>
        </authorList>
    </citation>
    <scope>NUCLEOTIDE SEQUENCE</scope>
    <source>
        <strain evidence="2">ATCC 34498</strain>
    </source>
</reference>
<sequence>MRSNSATHALFYLLKHKIRPNSLDTAFESKILSLLTQRRSTLGTKAVVTCGEAEEETLKDEAGLADSSGQAHGGDVAPDQKPPRSRERCRQAARRLAAKGEVLVTQGGQVVDPSFAKGTMELKLSK</sequence>
<dbReference type="EMBL" id="VNKQ01000003">
    <property type="protein sequence ID" value="KAG0651832.1"/>
    <property type="molecule type" value="Genomic_DNA"/>
</dbReference>
<name>A0A9P6VQM7_9HELO</name>
<dbReference type="InterPro" id="IPR036388">
    <property type="entry name" value="WH-like_DNA-bd_sf"/>
</dbReference>
<evidence type="ECO:0000256" key="1">
    <source>
        <dbReference type="SAM" id="MobiDB-lite"/>
    </source>
</evidence>
<dbReference type="OrthoDB" id="537467at2759"/>
<dbReference type="InterPro" id="IPR021660">
    <property type="entry name" value="DUF3253"/>
</dbReference>
<dbReference type="InterPro" id="IPR036390">
    <property type="entry name" value="WH_DNA-bd_sf"/>
</dbReference>
<dbReference type="Pfam" id="PF11625">
    <property type="entry name" value="DUF3253"/>
    <property type="match status" value="1"/>
</dbReference>
<keyword evidence="3" id="KW-1185">Reference proteome</keyword>
<protein>
    <recommendedName>
        <fullName evidence="4">DUF3253 domain-containing protein</fullName>
    </recommendedName>
</protein>
<comment type="caution">
    <text evidence="2">The sequence shown here is derived from an EMBL/GenBank/DDBJ whole genome shotgun (WGS) entry which is preliminary data.</text>
</comment>